<evidence type="ECO:0000256" key="1">
    <source>
        <dbReference type="SAM" id="Phobius"/>
    </source>
</evidence>
<evidence type="ECO:0000313" key="2">
    <source>
        <dbReference type="EMBL" id="SFR83224.1"/>
    </source>
</evidence>
<dbReference type="RefSeq" id="WP_051684735.1">
    <property type="nucleotide sequence ID" value="NZ_FOZC01000012.1"/>
</dbReference>
<dbReference type="EMBL" id="FOZC01000012">
    <property type="protein sequence ID" value="SFR83224.1"/>
    <property type="molecule type" value="Genomic_DNA"/>
</dbReference>
<name>A0A1I6JW55_9FIRM</name>
<reference evidence="2 3" key="1">
    <citation type="submission" date="2016-10" db="EMBL/GenBank/DDBJ databases">
        <authorList>
            <person name="de Groot N.N."/>
        </authorList>
    </citation>
    <scope>NUCLEOTIDE SEQUENCE [LARGE SCALE GENOMIC DNA]</scope>
    <source>
        <strain evidence="2 3">F</strain>
    </source>
</reference>
<organism evidence="2 3">
    <name type="scientific">[Clostridium] aminophilum</name>
    <dbReference type="NCBI Taxonomy" id="1526"/>
    <lineage>
        <taxon>Bacteria</taxon>
        <taxon>Bacillati</taxon>
        <taxon>Bacillota</taxon>
        <taxon>Clostridia</taxon>
        <taxon>Lachnospirales</taxon>
        <taxon>Lachnospiraceae</taxon>
    </lineage>
</organism>
<dbReference type="Proteomes" id="UP000214760">
    <property type="component" value="Unassembled WGS sequence"/>
</dbReference>
<keyword evidence="1" id="KW-0812">Transmembrane</keyword>
<keyword evidence="1" id="KW-0472">Membrane</keyword>
<accession>A0A1I6JW55</accession>
<feature type="transmembrane region" description="Helical" evidence="1">
    <location>
        <begin position="20"/>
        <end position="42"/>
    </location>
</feature>
<sequence>MDRSRNGVQAGSGMKGKLCASLTVEAAMAFALFLFAVIAMALPMDMLNTHRRVEFVLEQTARELSQNAYLLHGGRMHDDPGKQQEEQMEEQIRERSDPSLLSIVEDAAVQAYLYTTIQKRSGNHRIEALDLTKCHLTKDGEWVDLKASYRYRIPFGIFPNLTVPFCARSRHRGWIGSDPKREKDGEEAEEDRIVYVGRDSTRYHLSPRCHYLNHELKPISRNELESARSGSGSTYRPCDICGKKGSSGTVYILPNGEKYHTDPDCSSLRSYIREVWLSEVRNLGACSYCGGG</sequence>
<protein>
    <recommendedName>
        <fullName evidence="4">TadE-like protein</fullName>
    </recommendedName>
</protein>
<gene>
    <name evidence="2" type="ORF">SAMN02910262_02015</name>
</gene>
<dbReference type="AlphaFoldDB" id="A0A1I6JW55"/>
<evidence type="ECO:0008006" key="4">
    <source>
        <dbReference type="Google" id="ProtNLM"/>
    </source>
</evidence>
<evidence type="ECO:0000313" key="3">
    <source>
        <dbReference type="Proteomes" id="UP000214760"/>
    </source>
</evidence>
<keyword evidence="1" id="KW-1133">Transmembrane helix</keyword>
<proteinExistence type="predicted"/>